<comment type="similarity">
    <text evidence="2 8">Belongs to the class-II pyridoxal-phosphate-dependent aminotransferase family.</text>
</comment>
<dbReference type="InterPro" id="IPR015421">
    <property type="entry name" value="PyrdxlP-dep_Trfase_major"/>
</dbReference>
<comment type="function">
    <text evidence="8">Catalyzes the cleavage of 2-amino-3-ketobutyrate to glycine and acetyl-CoA.</text>
</comment>
<dbReference type="GO" id="GO:0008890">
    <property type="term" value="F:glycine C-acetyltransferase activity"/>
    <property type="evidence" value="ECO:0007669"/>
    <property type="project" value="UniProtKB-UniRule"/>
</dbReference>
<evidence type="ECO:0000313" key="10">
    <source>
        <dbReference type="EMBL" id="PTM91514.1"/>
    </source>
</evidence>
<evidence type="ECO:0000256" key="1">
    <source>
        <dbReference type="ARBA" id="ARBA00005029"/>
    </source>
</evidence>
<gene>
    <name evidence="8" type="primary">kbl</name>
    <name evidence="10" type="ORF">C7449_109118</name>
</gene>
<keyword evidence="11" id="KW-1185">Reference proteome</keyword>
<keyword evidence="4 8" id="KW-0663">Pyridoxal phosphate</keyword>
<dbReference type="OrthoDB" id="9807157at2"/>
<dbReference type="GO" id="GO:0030170">
    <property type="term" value="F:pyridoxal phosphate binding"/>
    <property type="evidence" value="ECO:0007669"/>
    <property type="project" value="UniProtKB-UniRule"/>
</dbReference>
<comment type="catalytic activity">
    <reaction evidence="8">
        <text>glycine + acetyl-CoA = (2S)-2-amino-3-oxobutanoate + CoA</text>
        <dbReference type="Rhea" id="RHEA:20736"/>
        <dbReference type="ChEBI" id="CHEBI:57287"/>
        <dbReference type="ChEBI" id="CHEBI:57288"/>
        <dbReference type="ChEBI" id="CHEBI:57305"/>
        <dbReference type="ChEBI" id="CHEBI:78948"/>
        <dbReference type="EC" id="2.3.1.29"/>
    </reaction>
</comment>
<dbReference type="AlphaFoldDB" id="A0A2T5AXU5"/>
<dbReference type="Proteomes" id="UP000241247">
    <property type="component" value="Unassembled WGS sequence"/>
</dbReference>
<evidence type="ECO:0000313" key="11">
    <source>
        <dbReference type="Proteomes" id="UP000241247"/>
    </source>
</evidence>
<comment type="caution">
    <text evidence="10">The sequence shown here is derived from an EMBL/GenBank/DDBJ whole genome shotgun (WGS) entry which is preliminary data.</text>
</comment>
<comment type="cofactor">
    <cofactor evidence="8">
        <name>pyridoxal 5'-phosphate</name>
        <dbReference type="ChEBI" id="CHEBI:597326"/>
    </cofactor>
    <text evidence="8">Binds 1 pyridoxal phosphate per subunit.</text>
</comment>
<keyword evidence="10" id="KW-0436">Ligase</keyword>
<dbReference type="GO" id="GO:0006783">
    <property type="term" value="P:heme biosynthetic process"/>
    <property type="evidence" value="ECO:0007669"/>
    <property type="project" value="UniProtKB-KW"/>
</dbReference>
<feature type="domain" description="Aminotransferase class I/classII large" evidence="9">
    <location>
        <begin position="46"/>
        <end position="390"/>
    </location>
</feature>
<feature type="binding site" description="in other chain" evidence="8">
    <location>
        <begin position="244"/>
        <end position="247"/>
    </location>
    <ligand>
        <name>pyridoxal 5'-phosphate</name>
        <dbReference type="ChEBI" id="CHEBI:597326"/>
        <note>ligand shared between dimeric partners</note>
    </ligand>
</feature>
<dbReference type="InterPro" id="IPR015422">
    <property type="entry name" value="PyrdxlP-dep_Trfase_small"/>
</dbReference>
<dbReference type="GO" id="GO:0019518">
    <property type="term" value="P:L-threonine catabolic process to glycine"/>
    <property type="evidence" value="ECO:0007669"/>
    <property type="project" value="UniProtKB-UniRule"/>
</dbReference>
<name>A0A2T5AXU5_MYCDI</name>
<dbReference type="Gene3D" id="3.40.640.10">
    <property type="entry name" value="Type I PLP-dependent aspartate aminotransferase-like (Major domain)"/>
    <property type="match status" value="1"/>
</dbReference>
<feature type="binding site" evidence="8">
    <location>
        <begin position="277"/>
        <end position="278"/>
    </location>
    <ligand>
        <name>pyridoxal 5'-phosphate</name>
        <dbReference type="ChEBI" id="CHEBI:597326"/>
        <note>ligand shared between dimeric partners</note>
    </ligand>
</feature>
<comment type="catalytic activity">
    <reaction evidence="7">
        <text>succinyl-CoA + glycine + H(+) = 5-aminolevulinate + CO2 + CoA</text>
        <dbReference type="Rhea" id="RHEA:12921"/>
        <dbReference type="ChEBI" id="CHEBI:15378"/>
        <dbReference type="ChEBI" id="CHEBI:16526"/>
        <dbReference type="ChEBI" id="CHEBI:57287"/>
        <dbReference type="ChEBI" id="CHEBI:57292"/>
        <dbReference type="ChEBI" id="CHEBI:57305"/>
        <dbReference type="ChEBI" id="CHEBI:356416"/>
        <dbReference type="EC" id="2.3.1.37"/>
    </reaction>
</comment>
<feature type="binding site" description="in other chain" evidence="8">
    <location>
        <begin position="114"/>
        <end position="115"/>
    </location>
    <ligand>
        <name>pyridoxal 5'-phosphate</name>
        <dbReference type="ChEBI" id="CHEBI:597326"/>
        <note>ligand shared between dimeric partners</note>
    </ligand>
</feature>
<dbReference type="NCBIfam" id="TIGR01822">
    <property type="entry name" value="2am3keto_CoA"/>
    <property type="match status" value="1"/>
</dbReference>
<comment type="caution">
    <text evidence="8">Lacks conserved residue(s) required for the propagation of feature annotation.</text>
</comment>
<comment type="subunit">
    <text evidence="8">Homodimer.</text>
</comment>
<reference evidence="10 11" key="1">
    <citation type="submission" date="2018-04" db="EMBL/GenBank/DDBJ databases">
        <title>Genomic Encyclopedia of Type Strains, Phase IV (KMG-IV): sequencing the most valuable type-strain genomes for metagenomic binning, comparative biology and taxonomic classification.</title>
        <authorList>
            <person name="Goeker M."/>
        </authorList>
    </citation>
    <scope>NUCLEOTIDE SEQUENCE [LARGE SCALE GENOMIC DNA]</scope>
    <source>
        <strain evidence="10 11">DSM 7138</strain>
    </source>
</reference>
<evidence type="ECO:0000256" key="3">
    <source>
        <dbReference type="ARBA" id="ARBA00022679"/>
    </source>
</evidence>
<evidence type="ECO:0000256" key="6">
    <source>
        <dbReference type="ARBA" id="ARBA00023315"/>
    </source>
</evidence>
<dbReference type="GO" id="GO:0005829">
    <property type="term" value="C:cytosol"/>
    <property type="evidence" value="ECO:0007669"/>
    <property type="project" value="TreeGrafter"/>
</dbReference>
<dbReference type="Gene3D" id="3.90.1150.10">
    <property type="entry name" value="Aspartate Aminotransferase, domain 1"/>
    <property type="match status" value="1"/>
</dbReference>
<evidence type="ECO:0000256" key="7">
    <source>
        <dbReference type="ARBA" id="ARBA00047654"/>
    </source>
</evidence>
<dbReference type="GO" id="GO:0016874">
    <property type="term" value="F:ligase activity"/>
    <property type="evidence" value="ECO:0007669"/>
    <property type="project" value="UniProtKB-KW"/>
</dbReference>
<sequence length="400" mass="42698">MDQDFLSHIATILQGIEADGLYKRERQIAGMQSGRIRVKGAAGERRMVNLCANNYLGLADNGEIRKAAAAALDEFGFGMASVRFICGTQTLHRELEHAIAGYLGKDDAILFAACFDANGALFEPLLSDQDAIISDSLNHASIIDGVRLSKAKRYRYAQGDMDDLETRLKQADADGARFKLIVTDGVFSMDGHIAKLKEICDLADRYGAIVAVDDCHATGHIGDEGRGTPALTGVGNRVDIVTGTLGKTLGGAMGGFIAASQPIVDLLRQRARPYLFSNSLAPAVAAGSLKAIEIARAADDLRAKLGRHTMRFRDGLTEAGFTLLPGETPIIPVMLGDAVLAQRMAQALDERGVYVAGFFYPVVPQGKARIRTQMSAALDDQDITLAIDAFADAGKSVGIL</sequence>
<dbReference type="NCBIfam" id="NF005394">
    <property type="entry name" value="PRK06939.1"/>
    <property type="match status" value="1"/>
</dbReference>
<keyword evidence="3 8" id="KW-0808">Transferase</keyword>
<dbReference type="CDD" id="cd06454">
    <property type="entry name" value="KBL_like"/>
    <property type="match status" value="1"/>
</dbReference>
<dbReference type="InterPro" id="IPR015424">
    <property type="entry name" value="PyrdxlP-dep_Trfase"/>
</dbReference>
<dbReference type="PANTHER" id="PTHR13693">
    <property type="entry name" value="CLASS II AMINOTRANSFERASE/8-AMINO-7-OXONONANOATE SYNTHASE"/>
    <property type="match status" value="1"/>
</dbReference>
<dbReference type="SUPFAM" id="SSF53383">
    <property type="entry name" value="PLP-dependent transferases"/>
    <property type="match status" value="1"/>
</dbReference>
<dbReference type="UniPathway" id="UPA00046">
    <property type="reaction ID" value="UER00506"/>
</dbReference>
<dbReference type="GO" id="GO:0003870">
    <property type="term" value="F:5-aminolevulinate synthase activity"/>
    <property type="evidence" value="ECO:0007669"/>
    <property type="project" value="UniProtKB-EC"/>
</dbReference>
<feature type="modified residue" description="N6-(pyridoxal phosphate)lysine" evidence="8">
    <location>
        <position position="247"/>
    </location>
</feature>
<dbReference type="RefSeq" id="WP_108004576.1">
    <property type="nucleotide sequence ID" value="NZ_JBHEEX010000012.1"/>
</dbReference>
<evidence type="ECO:0000256" key="8">
    <source>
        <dbReference type="HAMAP-Rule" id="MF_00985"/>
    </source>
</evidence>
<dbReference type="InterPro" id="IPR050087">
    <property type="entry name" value="AON_synthase_class-II"/>
</dbReference>
<keyword evidence="6 8" id="KW-0012">Acyltransferase</keyword>
<evidence type="ECO:0000256" key="4">
    <source>
        <dbReference type="ARBA" id="ARBA00022898"/>
    </source>
</evidence>
<accession>A0A2T5AXU5</accession>
<proteinExistence type="inferred from homology"/>
<dbReference type="EC" id="2.3.1.29" evidence="8"/>
<organism evidence="10 11">
    <name type="scientific">Mycoplana dimorpha</name>
    <dbReference type="NCBI Taxonomy" id="28320"/>
    <lineage>
        <taxon>Bacteria</taxon>
        <taxon>Pseudomonadati</taxon>
        <taxon>Pseudomonadota</taxon>
        <taxon>Alphaproteobacteria</taxon>
        <taxon>Hyphomicrobiales</taxon>
        <taxon>Rhizobiaceae</taxon>
        <taxon>Mycoplana</taxon>
    </lineage>
</organism>
<feature type="binding site" description="in other chain" evidence="8">
    <location>
        <position position="188"/>
    </location>
    <ligand>
        <name>pyridoxal 5'-phosphate</name>
        <dbReference type="ChEBI" id="CHEBI:597326"/>
        <note>ligand shared between dimeric partners</note>
    </ligand>
</feature>
<dbReference type="HAMAP" id="MF_00985">
    <property type="entry name" value="2am3keto_CoA_ligase"/>
    <property type="match status" value="1"/>
</dbReference>
<dbReference type="FunFam" id="3.40.640.10:FF:000006">
    <property type="entry name" value="5-aminolevulinate synthase, mitochondrial"/>
    <property type="match status" value="1"/>
</dbReference>
<evidence type="ECO:0000256" key="2">
    <source>
        <dbReference type="ARBA" id="ARBA00008392"/>
    </source>
</evidence>
<dbReference type="InterPro" id="IPR011282">
    <property type="entry name" value="2am3keto_CoA_ligase"/>
</dbReference>
<evidence type="ECO:0000259" key="9">
    <source>
        <dbReference type="Pfam" id="PF00155"/>
    </source>
</evidence>
<protein>
    <recommendedName>
        <fullName evidence="8">2-amino-3-ketobutyrate coenzyme A ligase</fullName>
        <shortName evidence="8">AKB ligase</shortName>
        <ecNumber evidence="8">2.3.1.29</ecNumber>
    </recommendedName>
    <alternativeName>
        <fullName evidence="8">Glycine acetyltransferase</fullName>
    </alternativeName>
</protein>
<feature type="binding site" evidence="8">
    <location>
        <position position="371"/>
    </location>
    <ligand>
        <name>substrate</name>
    </ligand>
</feature>
<evidence type="ECO:0000256" key="5">
    <source>
        <dbReference type="ARBA" id="ARBA00023133"/>
    </source>
</evidence>
<feature type="binding site" evidence="8">
    <location>
        <position position="139"/>
    </location>
    <ligand>
        <name>substrate</name>
    </ligand>
</feature>
<dbReference type="PANTHER" id="PTHR13693:SF102">
    <property type="entry name" value="2-AMINO-3-KETOBUTYRATE COENZYME A LIGASE, MITOCHONDRIAL"/>
    <property type="match status" value="1"/>
</dbReference>
<comment type="pathway">
    <text evidence="8">Amino-acid degradation; L-threonine degradation via oxydo-reductase pathway; glycine from L-threonine: step 2/2.</text>
</comment>
<dbReference type="Pfam" id="PF00155">
    <property type="entry name" value="Aminotran_1_2"/>
    <property type="match status" value="1"/>
</dbReference>
<dbReference type="EMBL" id="PZZZ01000009">
    <property type="protein sequence ID" value="PTM91514.1"/>
    <property type="molecule type" value="Genomic_DNA"/>
</dbReference>
<keyword evidence="5" id="KW-0350">Heme biosynthesis</keyword>
<dbReference type="InterPro" id="IPR004839">
    <property type="entry name" value="Aminotransferase_I/II_large"/>
</dbReference>
<comment type="pathway">
    <text evidence="1">Porphyrin-containing compound metabolism; protoporphyrin-IX biosynthesis; 5-aminolevulinate from glycine: step 1/1.</text>
</comment>